<dbReference type="PROSITE" id="PS51459">
    <property type="entry name" value="FIDO"/>
    <property type="match status" value="1"/>
</dbReference>
<reference evidence="4 5" key="1">
    <citation type="journal article" date="2016" name="Nat. Commun.">
        <title>Thousands of microbial genomes shed light on interconnected biogeochemical processes in an aquifer system.</title>
        <authorList>
            <person name="Anantharaman K."/>
            <person name="Brown C.T."/>
            <person name="Hug L.A."/>
            <person name="Sharon I."/>
            <person name="Castelle C.J."/>
            <person name="Probst A.J."/>
            <person name="Thomas B.C."/>
            <person name="Singh A."/>
            <person name="Wilkins M.J."/>
            <person name="Karaoz U."/>
            <person name="Brodie E.L."/>
            <person name="Williams K.H."/>
            <person name="Hubbard S.S."/>
            <person name="Banfield J.F."/>
        </authorList>
    </citation>
    <scope>NUCLEOTIDE SEQUENCE [LARGE SCALE GENOMIC DNA]</scope>
</reference>
<feature type="active site" evidence="1">
    <location>
        <position position="198"/>
    </location>
</feature>
<dbReference type="Pfam" id="PF02661">
    <property type="entry name" value="Fic"/>
    <property type="match status" value="1"/>
</dbReference>
<dbReference type="InterPro" id="IPR003812">
    <property type="entry name" value="Fido"/>
</dbReference>
<dbReference type="GO" id="GO:0005524">
    <property type="term" value="F:ATP binding"/>
    <property type="evidence" value="ECO:0007669"/>
    <property type="project" value="UniProtKB-KW"/>
</dbReference>
<evidence type="ECO:0000313" key="5">
    <source>
        <dbReference type="Proteomes" id="UP000177122"/>
    </source>
</evidence>
<dbReference type="InterPro" id="IPR036597">
    <property type="entry name" value="Fido-like_dom_sf"/>
</dbReference>
<sequence>MKERFQKRIPISQEILSKITQIDELKGHWKGGLAISPQILGRLKKSVIITSTGASTRIEGSKMTDDDVERFLRALKSNPPENRDEEEVAGYADLLGRVFDNWQSMKLSESLILSFHGVLLRYSKKDGQHKGKYKTKENLVVARNSEGEQVTIFEPTPPWLTKKEMDDVLYWTHEAMAGKKLHPLLVTANFIFEFLAIHPFSDGNGRLSRAITNLLLLQSGYGYVPYVSLEEIIEERKDEYYSSLRKTQKYHKTKNEDISAWLSFLLDVLLVQAKSAKEIMENDDPTKLLSGRQIEIYALFGQDALAVLDIKKKLNAIPEVTIKQVLARLVSLRLIERIGLGRATRYVKSK</sequence>
<feature type="domain" description="Fido" evidence="3">
    <location>
        <begin position="107"/>
        <end position="267"/>
    </location>
</feature>
<evidence type="ECO:0000259" key="3">
    <source>
        <dbReference type="PROSITE" id="PS51459"/>
    </source>
</evidence>
<evidence type="ECO:0000256" key="1">
    <source>
        <dbReference type="PIRSR" id="PIRSR640198-1"/>
    </source>
</evidence>
<dbReference type="AlphaFoldDB" id="A0A1G2CX77"/>
<evidence type="ECO:0000256" key="2">
    <source>
        <dbReference type="PIRSR" id="PIRSR640198-2"/>
    </source>
</evidence>
<dbReference type="PANTHER" id="PTHR13504">
    <property type="entry name" value="FIDO DOMAIN-CONTAINING PROTEIN DDB_G0283145"/>
    <property type="match status" value="1"/>
</dbReference>
<feature type="binding site" evidence="2">
    <location>
        <begin position="240"/>
        <end position="241"/>
    </location>
    <ligand>
        <name>ATP</name>
        <dbReference type="ChEBI" id="CHEBI:30616"/>
    </ligand>
</feature>
<dbReference type="SUPFAM" id="SSF140931">
    <property type="entry name" value="Fic-like"/>
    <property type="match status" value="1"/>
</dbReference>
<evidence type="ECO:0000313" key="4">
    <source>
        <dbReference type="EMBL" id="OGZ05832.1"/>
    </source>
</evidence>
<name>A0A1G2CX77_9BACT</name>
<keyword evidence="2" id="KW-0067">ATP-binding</keyword>
<keyword evidence="2" id="KW-0547">Nucleotide-binding</keyword>
<comment type="caution">
    <text evidence="4">The sequence shown here is derived from an EMBL/GenBank/DDBJ whole genome shotgun (WGS) entry which is preliminary data.</text>
</comment>
<dbReference type="PANTHER" id="PTHR13504:SF38">
    <property type="entry name" value="FIDO DOMAIN-CONTAINING PROTEIN"/>
    <property type="match status" value="1"/>
</dbReference>
<proteinExistence type="predicted"/>
<gene>
    <name evidence="4" type="ORF">A2845_03440</name>
</gene>
<dbReference type="Proteomes" id="UP000177122">
    <property type="component" value="Unassembled WGS sequence"/>
</dbReference>
<organism evidence="4 5">
    <name type="scientific">Candidatus Lloydbacteria bacterium RIFCSPHIGHO2_01_FULL_49_22</name>
    <dbReference type="NCBI Taxonomy" id="1798658"/>
    <lineage>
        <taxon>Bacteria</taxon>
        <taxon>Candidatus Lloydiibacteriota</taxon>
    </lineage>
</organism>
<protein>
    <recommendedName>
        <fullName evidence="3">Fido domain-containing protein</fullName>
    </recommendedName>
</protein>
<dbReference type="EMBL" id="MHLI01000006">
    <property type="protein sequence ID" value="OGZ05832.1"/>
    <property type="molecule type" value="Genomic_DNA"/>
</dbReference>
<dbReference type="InterPro" id="IPR040198">
    <property type="entry name" value="Fido_containing"/>
</dbReference>
<dbReference type="Gene3D" id="1.10.3290.10">
    <property type="entry name" value="Fido-like domain"/>
    <property type="match status" value="1"/>
</dbReference>
<feature type="binding site" evidence="2">
    <location>
        <begin position="202"/>
        <end position="209"/>
    </location>
    <ligand>
        <name>ATP</name>
        <dbReference type="ChEBI" id="CHEBI:30616"/>
    </ligand>
</feature>
<accession>A0A1G2CX77</accession>